<comment type="caution">
    <text evidence="1">The sequence shown here is derived from an EMBL/GenBank/DDBJ whole genome shotgun (WGS) entry which is preliminary data.</text>
</comment>
<reference evidence="1 2" key="2">
    <citation type="submission" date="2020-03" db="EMBL/GenBank/DDBJ databases">
        <authorList>
            <person name="Ichikawa N."/>
            <person name="Kimura A."/>
            <person name="Kitahashi Y."/>
            <person name="Uohara A."/>
        </authorList>
    </citation>
    <scope>NUCLEOTIDE SEQUENCE [LARGE SCALE GENOMIC DNA]</scope>
    <source>
        <strain evidence="1 2">NBRC 108638</strain>
    </source>
</reference>
<dbReference type="EMBL" id="BLPG01000001">
    <property type="protein sequence ID" value="GFJ86994.1"/>
    <property type="molecule type" value="Genomic_DNA"/>
</dbReference>
<organism evidence="1 2">
    <name type="scientific">Phytohabitans rumicis</name>
    <dbReference type="NCBI Taxonomy" id="1076125"/>
    <lineage>
        <taxon>Bacteria</taxon>
        <taxon>Bacillati</taxon>
        <taxon>Actinomycetota</taxon>
        <taxon>Actinomycetes</taxon>
        <taxon>Micromonosporales</taxon>
        <taxon>Micromonosporaceae</taxon>
    </lineage>
</organism>
<evidence type="ECO:0000313" key="2">
    <source>
        <dbReference type="Proteomes" id="UP000482960"/>
    </source>
</evidence>
<proteinExistence type="predicted"/>
<dbReference type="Proteomes" id="UP000482960">
    <property type="component" value="Unassembled WGS sequence"/>
</dbReference>
<gene>
    <name evidence="1" type="ORF">Prum_006360</name>
</gene>
<name>A0A6V8KT47_9ACTN</name>
<sequence length="52" mass="5254">MAAAANARLVVVPRRGHIGIMAETATLAGLVTTAAASATPACQRAWPTKPVI</sequence>
<reference evidence="1 2" key="1">
    <citation type="submission" date="2020-03" db="EMBL/GenBank/DDBJ databases">
        <title>Whole genome shotgun sequence of Phytohabitans rumicis NBRC 108638.</title>
        <authorList>
            <person name="Komaki H."/>
            <person name="Tamura T."/>
        </authorList>
    </citation>
    <scope>NUCLEOTIDE SEQUENCE [LARGE SCALE GENOMIC DNA]</scope>
    <source>
        <strain evidence="1 2">NBRC 108638</strain>
    </source>
</reference>
<keyword evidence="2" id="KW-1185">Reference proteome</keyword>
<accession>A0A6V8KT47</accession>
<protein>
    <submittedName>
        <fullName evidence="1">Uncharacterized protein</fullName>
    </submittedName>
</protein>
<evidence type="ECO:0000313" key="1">
    <source>
        <dbReference type="EMBL" id="GFJ86994.1"/>
    </source>
</evidence>
<dbReference type="AlphaFoldDB" id="A0A6V8KT47"/>
<dbReference type="RefSeq" id="WP_173073750.1">
    <property type="nucleotide sequence ID" value="NZ_BAABJB010000026.1"/>
</dbReference>